<dbReference type="PANTHER" id="PTHR32329">
    <property type="entry name" value="BIFUNCTIONAL PROTEIN [INCLUDES 2-HYDROXYACYL-COA DEHYDRATASE (N-TER) AND ITS ACTIVATOR DOMAIN (C_TERM)-RELATED"/>
    <property type="match status" value="1"/>
</dbReference>
<protein>
    <submittedName>
        <fullName evidence="6">2-hydroxyglutaryl-CoA dehydratase</fullName>
    </submittedName>
</protein>
<dbReference type="CDD" id="cd24109">
    <property type="entry name" value="ASKHA_NBD_YjiL-like"/>
    <property type="match status" value="1"/>
</dbReference>
<proteinExistence type="predicted"/>
<dbReference type="Proteomes" id="UP000032233">
    <property type="component" value="Unassembled WGS sequence"/>
</dbReference>
<dbReference type="AlphaFoldDB" id="A0A0D2JV12"/>
<dbReference type="PANTHER" id="PTHR32329:SF5">
    <property type="entry name" value="ACTIVATOR OF 2-HYDROXYACYL-COA DEHYDRATASE"/>
    <property type="match status" value="1"/>
</dbReference>
<dbReference type="InterPro" id="IPR051805">
    <property type="entry name" value="Dehydratase_Activator_Redct"/>
</dbReference>
<evidence type="ECO:0000256" key="4">
    <source>
        <dbReference type="ARBA" id="ARBA00023014"/>
    </source>
</evidence>
<keyword evidence="7" id="KW-1185">Reference proteome</keyword>
<dbReference type="InterPro" id="IPR043129">
    <property type="entry name" value="ATPase_NBD"/>
</dbReference>
<keyword evidence="2" id="KW-0479">Metal-binding</keyword>
<evidence type="ECO:0000256" key="2">
    <source>
        <dbReference type="ARBA" id="ARBA00022723"/>
    </source>
</evidence>
<comment type="caution">
    <text evidence="6">The sequence shown here is derived from an EMBL/GenBank/DDBJ whole genome shotgun (WGS) entry which is preliminary data.</text>
</comment>
<comment type="cofactor">
    <cofactor evidence="1">
        <name>[4Fe-4S] cluster</name>
        <dbReference type="ChEBI" id="CHEBI:49883"/>
    </cofactor>
</comment>
<accession>A0A0D2JV12</accession>
<dbReference type="EMBL" id="AZAC01000016">
    <property type="protein sequence ID" value="KIX13390.1"/>
    <property type="molecule type" value="Genomic_DNA"/>
</dbReference>
<feature type="domain" description="ATPase BadF/BadG/BcrA/BcrD type" evidence="5">
    <location>
        <begin position="28"/>
        <end position="266"/>
    </location>
</feature>
<dbReference type="Pfam" id="PF01869">
    <property type="entry name" value="BcrAD_BadFG"/>
    <property type="match status" value="1"/>
</dbReference>
<gene>
    <name evidence="6" type="ORF">X474_14450</name>
</gene>
<dbReference type="OrthoDB" id="9177882at2"/>
<evidence type="ECO:0000313" key="6">
    <source>
        <dbReference type="EMBL" id="KIX13390.1"/>
    </source>
</evidence>
<dbReference type="InterPro" id="IPR002731">
    <property type="entry name" value="ATPase_BadF"/>
</dbReference>
<name>A0A0D2JV12_9BACT</name>
<dbReference type="NCBIfam" id="TIGR00241">
    <property type="entry name" value="CoA_E_activ"/>
    <property type="match status" value="1"/>
</dbReference>
<sequence>MIESNIKKTPDVFGDFGYIKSWPLEISVGLDIGSRTVKLVVCGPDGIIKKNTWESVPFVRNMNNNGGLDIKELGLDPAWPLVVTGYGKAALPQMPGISEIRAHFKGALAQTGLGDFTLVELGGQDSKVIHVEGGKVLDFVTNDRCAAGTGRYLENMARLMDTSLEELAGAKEDPVEITNTCATFGETEILGHLVKGVHSSRILAGINWSVARRVAQMVRRYKPKVLVFCGGVAKNTSVVEMAGQAAGCPVITPPEPQINGAFGCCLEKEPI</sequence>
<dbReference type="RefSeq" id="WP_052515174.1">
    <property type="nucleotide sequence ID" value="NZ_AZAC01000016.1"/>
</dbReference>
<dbReference type="GO" id="GO:0046872">
    <property type="term" value="F:metal ion binding"/>
    <property type="evidence" value="ECO:0007669"/>
    <property type="project" value="UniProtKB-KW"/>
</dbReference>
<dbReference type="STRING" id="1429043.X474_14450"/>
<evidence type="ECO:0000256" key="3">
    <source>
        <dbReference type="ARBA" id="ARBA00023004"/>
    </source>
</evidence>
<evidence type="ECO:0000256" key="1">
    <source>
        <dbReference type="ARBA" id="ARBA00001966"/>
    </source>
</evidence>
<dbReference type="GO" id="GO:0051536">
    <property type="term" value="F:iron-sulfur cluster binding"/>
    <property type="evidence" value="ECO:0007669"/>
    <property type="project" value="UniProtKB-KW"/>
</dbReference>
<keyword evidence="4" id="KW-0411">Iron-sulfur</keyword>
<dbReference type="SUPFAM" id="SSF53067">
    <property type="entry name" value="Actin-like ATPase domain"/>
    <property type="match status" value="1"/>
</dbReference>
<evidence type="ECO:0000259" key="5">
    <source>
        <dbReference type="Pfam" id="PF01869"/>
    </source>
</evidence>
<dbReference type="Gene3D" id="3.30.420.40">
    <property type="match status" value="2"/>
</dbReference>
<evidence type="ECO:0000313" key="7">
    <source>
        <dbReference type="Proteomes" id="UP000032233"/>
    </source>
</evidence>
<organism evidence="6 7">
    <name type="scientific">Dethiosulfatarculus sandiegensis</name>
    <dbReference type="NCBI Taxonomy" id="1429043"/>
    <lineage>
        <taxon>Bacteria</taxon>
        <taxon>Pseudomonadati</taxon>
        <taxon>Thermodesulfobacteriota</taxon>
        <taxon>Desulfarculia</taxon>
        <taxon>Desulfarculales</taxon>
        <taxon>Desulfarculaceae</taxon>
        <taxon>Dethiosulfatarculus</taxon>
    </lineage>
</organism>
<dbReference type="InParanoid" id="A0A0D2JV12"/>
<reference evidence="6 7" key="1">
    <citation type="submission" date="2013-11" db="EMBL/GenBank/DDBJ databases">
        <title>Metagenomic analysis of a methanogenic consortium involved in long chain n-alkane degradation.</title>
        <authorList>
            <person name="Davidova I.A."/>
            <person name="Callaghan A.V."/>
            <person name="Wawrik B."/>
            <person name="Pruitt S."/>
            <person name="Marks C."/>
            <person name="Duncan K.E."/>
            <person name="Suflita J.M."/>
        </authorList>
    </citation>
    <scope>NUCLEOTIDE SEQUENCE [LARGE SCALE GENOMIC DNA]</scope>
    <source>
        <strain evidence="6 7">SPR</strain>
    </source>
</reference>
<dbReference type="InterPro" id="IPR008275">
    <property type="entry name" value="CoA_E_activase_dom"/>
</dbReference>
<keyword evidence="3" id="KW-0408">Iron</keyword>